<accession>A0A932FWX7</accession>
<organism evidence="1 2">
    <name type="scientific">Tectimicrobiota bacterium</name>
    <dbReference type="NCBI Taxonomy" id="2528274"/>
    <lineage>
        <taxon>Bacteria</taxon>
        <taxon>Pseudomonadati</taxon>
        <taxon>Nitrospinota/Tectimicrobiota group</taxon>
        <taxon>Candidatus Tectimicrobiota</taxon>
    </lineage>
</organism>
<gene>
    <name evidence="1" type="ORF">HYY20_07915</name>
</gene>
<keyword evidence="1" id="KW-0808">Transferase</keyword>
<feature type="non-terminal residue" evidence="1">
    <location>
        <position position="1"/>
    </location>
</feature>
<dbReference type="InterPro" id="IPR023606">
    <property type="entry name" value="CoA-Trfase_III_dom_1_sf"/>
</dbReference>
<evidence type="ECO:0000313" key="1">
    <source>
        <dbReference type="EMBL" id="MBI2876792.1"/>
    </source>
</evidence>
<name>A0A932FWX7_UNCTE</name>
<sequence length="64" mass="7030">MVAEVEHPTLGPIKSFGVGPKFSLTPAKVRQAAPRLGENNLDIYRGLLGLSDREMEELRALKVI</sequence>
<evidence type="ECO:0000313" key="2">
    <source>
        <dbReference type="Proteomes" id="UP000769766"/>
    </source>
</evidence>
<dbReference type="Proteomes" id="UP000769766">
    <property type="component" value="Unassembled WGS sequence"/>
</dbReference>
<dbReference type="Gene3D" id="3.40.50.10540">
    <property type="entry name" value="Crotonobetainyl-coa:carnitine coa-transferase, domain 1"/>
    <property type="match status" value="1"/>
</dbReference>
<dbReference type="EMBL" id="JACPRF010000237">
    <property type="protein sequence ID" value="MBI2876792.1"/>
    <property type="molecule type" value="Genomic_DNA"/>
</dbReference>
<reference evidence="1" key="1">
    <citation type="submission" date="2020-07" db="EMBL/GenBank/DDBJ databases">
        <title>Huge and variable diversity of episymbiotic CPR bacteria and DPANN archaea in groundwater ecosystems.</title>
        <authorList>
            <person name="He C.Y."/>
            <person name="Keren R."/>
            <person name="Whittaker M."/>
            <person name="Farag I.F."/>
            <person name="Doudna J."/>
            <person name="Cate J.H.D."/>
            <person name="Banfield J.F."/>
        </authorList>
    </citation>
    <scope>NUCLEOTIDE SEQUENCE</scope>
    <source>
        <strain evidence="1">NC_groundwater_672_Ag_B-0.1um_62_36</strain>
    </source>
</reference>
<comment type="caution">
    <text evidence="1">The sequence shown here is derived from an EMBL/GenBank/DDBJ whole genome shotgun (WGS) entry which is preliminary data.</text>
</comment>
<dbReference type="AlphaFoldDB" id="A0A932FWX7"/>
<dbReference type="GO" id="GO:0016740">
    <property type="term" value="F:transferase activity"/>
    <property type="evidence" value="ECO:0007669"/>
    <property type="project" value="UniProtKB-KW"/>
</dbReference>
<protein>
    <submittedName>
        <fullName evidence="1">CoA transferase</fullName>
    </submittedName>
</protein>
<proteinExistence type="predicted"/>
<dbReference type="SUPFAM" id="SSF89796">
    <property type="entry name" value="CoA-transferase family III (CaiB/BaiF)"/>
    <property type="match status" value="1"/>
</dbReference>